<protein>
    <submittedName>
        <fullName evidence="1">Uncharacterized protein</fullName>
    </submittedName>
</protein>
<name>A0A6G1I5Z1_9PEZI</name>
<evidence type="ECO:0000313" key="2">
    <source>
        <dbReference type="Proteomes" id="UP000799640"/>
    </source>
</evidence>
<evidence type="ECO:0000313" key="1">
    <source>
        <dbReference type="EMBL" id="KAF2403467.1"/>
    </source>
</evidence>
<gene>
    <name evidence="1" type="ORF">EJ06DRAFT_527084</name>
</gene>
<sequence length="111" mass="11541">MPLFRLAYPFVSPASSSCPLLHLALPFASPTFSPDLALAATLPEHRPSTWLAWGIEAGVSGALADEDGGVRGLVAGLVSKEVASVIRLASEGEPVLWVRVRTCVCARSAGA</sequence>
<organism evidence="1 2">
    <name type="scientific">Trichodelitschia bisporula</name>
    <dbReference type="NCBI Taxonomy" id="703511"/>
    <lineage>
        <taxon>Eukaryota</taxon>
        <taxon>Fungi</taxon>
        <taxon>Dikarya</taxon>
        <taxon>Ascomycota</taxon>
        <taxon>Pezizomycotina</taxon>
        <taxon>Dothideomycetes</taxon>
        <taxon>Dothideomycetes incertae sedis</taxon>
        <taxon>Phaeotrichales</taxon>
        <taxon>Phaeotrichaceae</taxon>
        <taxon>Trichodelitschia</taxon>
    </lineage>
</organism>
<keyword evidence="2" id="KW-1185">Reference proteome</keyword>
<accession>A0A6G1I5Z1</accession>
<dbReference type="EMBL" id="ML996689">
    <property type="protein sequence ID" value="KAF2403467.1"/>
    <property type="molecule type" value="Genomic_DNA"/>
</dbReference>
<dbReference type="AlphaFoldDB" id="A0A6G1I5Z1"/>
<dbReference type="Proteomes" id="UP000799640">
    <property type="component" value="Unassembled WGS sequence"/>
</dbReference>
<dbReference type="PROSITE" id="PS51257">
    <property type="entry name" value="PROKAR_LIPOPROTEIN"/>
    <property type="match status" value="1"/>
</dbReference>
<reference evidence="1" key="1">
    <citation type="journal article" date="2020" name="Stud. Mycol.">
        <title>101 Dothideomycetes genomes: a test case for predicting lifestyles and emergence of pathogens.</title>
        <authorList>
            <person name="Haridas S."/>
            <person name="Albert R."/>
            <person name="Binder M."/>
            <person name="Bloem J."/>
            <person name="Labutti K."/>
            <person name="Salamov A."/>
            <person name="Andreopoulos B."/>
            <person name="Baker S."/>
            <person name="Barry K."/>
            <person name="Bills G."/>
            <person name="Bluhm B."/>
            <person name="Cannon C."/>
            <person name="Castanera R."/>
            <person name="Culley D."/>
            <person name="Daum C."/>
            <person name="Ezra D."/>
            <person name="Gonzalez J."/>
            <person name="Henrissat B."/>
            <person name="Kuo A."/>
            <person name="Liang C."/>
            <person name="Lipzen A."/>
            <person name="Lutzoni F."/>
            <person name="Magnuson J."/>
            <person name="Mondo S."/>
            <person name="Nolan M."/>
            <person name="Ohm R."/>
            <person name="Pangilinan J."/>
            <person name="Park H.-J."/>
            <person name="Ramirez L."/>
            <person name="Alfaro M."/>
            <person name="Sun H."/>
            <person name="Tritt A."/>
            <person name="Yoshinaga Y."/>
            <person name="Zwiers L.-H."/>
            <person name="Turgeon B."/>
            <person name="Goodwin S."/>
            <person name="Spatafora J."/>
            <person name="Crous P."/>
            <person name="Grigoriev I."/>
        </authorList>
    </citation>
    <scope>NUCLEOTIDE SEQUENCE</scope>
    <source>
        <strain evidence="1">CBS 262.69</strain>
    </source>
</reference>
<proteinExistence type="predicted"/>